<dbReference type="RefSeq" id="XP_022664901.1">
    <property type="nucleotide sequence ID" value="XM_022809166.1"/>
</dbReference>
<sequence>MVSGKKFCRRKLHTQRSVIVVIIAAVVTSIWLYARDVQLEQADGQGIDESFDQYVAHRKRDTAPVVHRGLLDIFGLKVRTPKTNAWQTLETLAKNNEFEDTLRSSAHFEPNGRFQFTNLEPLAGHIYQTLKDYQRFLTNSLLHLQLLVKRFPYIEERRLIEDRLISLASHSREYNRILRKELKDFMVRTGLARKSREALYKLKLKVQTAIQQRQAYPCSRTVKCKLTNPYGFASGIHDVLWCLIKGFQDNKRVVLDTKDWHYLNANFTWNESFRPLDESDSSKENCSNLADDPTMPGPNGQARLSIHTIPVDVAETLVRYHQEPYAWWFGQFIGYILRPSSLTEELVQQAKQLLGFKSPIVGLQIRRTDKFSEAAYHEVEEYMEHAEEYYRSLGANIPKRVFVATDEPQVLDDLRENFPDFVFISNVRSAELANDLDTRDYPASLQGLIIDLFLLAQTDKLVCTLSSGVCRIAYELMQARRTDATDQLVSLDVSYFYAYVAAPPVKAIYEHEPVDKRGLYLSPGYCVAKTSDTSIVQESVKKPNYNGFSVGILCGSNLLAGNYPTYKTLPTVRVNGTNTALF</sequence>
<reference evidence="7" key="1">
    <citation type="submission" date="2021-01" db="UniProtKB">
        <authorList>
            <consortium name="EnsemblMetazoa"/>
        </authorList>
    </citation>
    <scope>IDENTIFICATION</scope>
</reference>
<accession>A0A7M7KFJ4</accession>
<proteinExistence type="inferred from homology"/>
<feature type="transmembrane region" description="Helical" evidence="5">
    <location>
        <begin position="16"/>
        <end position="34"/>
    </location>
</feature>
<dbReference type="OMA" id="EPWHYAP"/>
<dbReference type="PANTHER" id="PTHR13132:SF29">
    <property type="entry name" value="ALPHA-(1,6)-FUCOSYLTRANSFERASE"/>
    <property type="match status" value="1"/>
</dbReference>
<dbReference type="PANTHER" id="PTHR13132">
    <property type="entry name" value="ALPHA- 1,6 -FUCOSYLTRANSFERASE"/>
    <property type="match status" value="1"/>
</dbReference>
<dbReference type="Pfam" id="PF19745">
    <property type="entry name" value="FUT8_N_cat"/>
    <property type="match status" value="1"/>
</dbReference>
<protein>
    <recommendedName>
        <fullName evidence="6">GT23 domain-containing protein</fullName>
    </recommendedName>
</protein>
<comment type="similarity">
    <text evidence="3">Belongs to the glycosyltransferase 23 family.</text>
</comment>
<dbReference type="AlphaFoldDB" id="A0A7M7KFJ4"/>
<feature type="region of interest" description="Important for donor substrate binding" evidence="3">
    <location>
        <begin position="366"/>
        <end position="367"/>
    </location>
</feature>
<feature type="domain" description="GT23" evidence="6">
    <location>
        <begin position="218"/>
        <end position="491"/>
    </location>
</feature>
<dbReference type="OrthoDB" id="6435034at2759"/>
<dbReference type="Gene3D" id="3.40.50.11350">
    <property type="match status" value="1"/>
</dbReference>
<keyword evidence="2 3" id="KW-0808">Transferase</keyword>
<dbReference type="Proteomes" id="UP000594260">
    <property type="component" value="Unplaced"/>
</dbReference>
<dbReference type="EnsemblMetazoa" id="XM_022809166">
    <property type="protein sequence ID" value="XP_022664901"/>
    <property type="gene ID" value="LOC111251962"/>
</dbReference>
<evidence type="ECO:0000313" key="8">
    <source>
        <dbReference type="Proteomes" id="UP000594260"/>
    </source>
</evidence>
<dbReference type="GO" id="GO:0046921">
    <property type="term" value="F:alpha-(1-&gt;6)-fucosyltransferase activity"/>
    <property type="evidence" value="ECO:0007669"/>
    <property type="project" value="TreeGrafter"/>
</dbReference>
<keyword evidence="1 3" id="KW-0328">Glycosyltransferase</keyword>
<keyword evidence="8" id="KW-1185">Reference proteome</keyword>
<organism evidence="7 8">
    <name type="scientific">Varroa destructor</name>
    <name type="common">Honeybee mite</name>
    <dbReference type="NCBI Taxonomy" id="109461"/>
    <lineage>
        <taxon>Eukaryota</taxon>
        <taxon>Metazoa</taxon>
        <taxon>Ecdysozoa</taxon>
        <taxon>Arthropoda</taxon>
        <taxon>Chelicerata</taxon>
        <taxon>Arachnida</taxon>
        <taxon>Acari</taxon>
        <taxon>Parasitiformes</taxon>
        <taxon>Mesostigmata</taxon>
        <taxon>Gamasina</taxon>
        <taxon>Dermanyssoidea</taxon>
        <taxon>Varroidae</taxon>
        <taxon>Varroa</taxon>
    </lineage>
</organism>
<evidence type="ECO:0000256" key="3">
    <source>
        <dbReference type="PROSITE-ProRule" id="PRU00992"/>
    </source>
</evidence>
<evidence type="ECO:0000256" key="2">
    <source>
        <dbReference type="ARBA" id="ARBA00022679"/>
    </source>
</evidence>
<name>A0A7M7KFJ4_VARDE</name>
<keyword evidence="5" id="KW-0812">Transmembrane</keyword>
<evidence type="ECO:0000313" key="7">
    <source>
        <dbReference type="EnsemblMetazoa" id="XP_022664901"/>
    </source>
</evidence>
<dbReference type="GO" id="GO:0006487">
    <property type="term" value="P:protein N-linked glycosylation"/>
    <property type="evidence" value="ECO:0007669"/>
    <property type="project" value="TreeGrafter"/>
</dbReference>
<dbReference type="KEGG" id="vde:111251962"/>
<feature type="region of interest" description="Disordered" evidence="4">
    <location>
        <begin position="278"/>
        <end position="299"/>
    </location>
</feature>
<evidence type="ECO:0000259" key="6">
    <source>
        <dbReference type="PROSITE" id="PS51659"/>
    </source>
</evidence>
<evidence type="ECO:0000256" key="5">
    <source>
        <dbReference type="SAM" id="Phobius"/>
    </source>
</evidence>
<evidence type="ECO:0000256" key="1">
    <source>
        <dbReference type="ARBA" id="ARBA00022676"/>
    </source>
</evidence>
<keyword evidence="5" id="KW-0472">Membrane</keyword>
<keyword evidence="5" id="KW-1133">Transmembrane helix</keyword>
<dbReference type="CDD" id="cd11300">
    <property type="entry name" value="Fut8_like"/>
    <property type="match status" value="1"/>
</dbReference>
<dbReference type="GeneID" id="111251962"/>
<dbReference type="InParanoid" id="A0A7M7KFJ4"/>
<dbReference type="InterPro" id="IPR027350">
    <property type="entry name" value="GT23_dom"/>
</dbReference>
<dbReference type="PROSITE" id="PS51659">
    <property type="entry name" value="GT23"/>
    <property type="match status" value="1"/>
</dbReference>
<evidence type="ECO:0000256" key="4">
    <source>
        <dbReference type="SAM" id="MobiDB-lite"/>
    </source>
</evidence>
<dbReference type="InterPro" id="IPR045573">
    <property type="entry name" value="Fut8_N_cat"/>
</dbReference>